<dbReference type="InterPro" id="IPR035919">
    <property type="entry name" value="EAL_sf"/>
</dbReference>
<dbReference type="PATRIC" id="fig|445710.3.peg.829"/>
<dbReference type="CDD" id="cd01948">
    <property type="entry name" value="EAL"/>
    <property type="match status" value="1"/>
</dbReference>
<evidence type="ECO:0000313" key="6">
    <source>
        <dbReference type="EMBL" id="AND68285.1"/>
    </source>
</evidence>
<evidence type="ECO:0000259" key="5">
    <source>
        <dbReference type="PROSITE" id="PS50887"/>
    </source>
</evidence>
<keyword evidence="7" id="KW-1185">Reference proteome</keyword>
<accession>A0A161J935</accession>
<dbReference type="InterPro" id="IPR001633">
    <property type="entry name" value="EAL_dom"/>
</dbReference>
<dbReference type="InterPro" id="IPR000160">
    <property type="entry name" value="GGDEF_dom"/>
</dbReference>
<dbReference type="InterPro" id="IPR029787">
    <property type="entry name" value="Nucleotide_cyclase"/>
</dbReference>
<feature type="domain" description="GGDEF" evidence="5">
    <location>
        <begin position="450"/>
        <end position="584"/>
    </location>
</feature>
<evidence type="ECO:0000313" key="7">
    <source>
        <dbReference type="Proteomes" id="UP000077255"/>
    </source>
</evidence>
<name>A0A161J935_9GAMM</name>
<evidence type="ECO:0000256" key="2">
    <source>
        <dbReference type="PROSITE-ProRule" id="PRU00169"/>
    </source>
</evidence>
<evidence type="ECO:0000256" key="1">
    <source>
        <dbReference type="ARBA" id="ARBA00001946"/>
    </source>
</evidence>
<dbReference type="Pfam" id="PF00563">
    <property type="entry name" value="EAL"/>
    <property type="match status" value="1"/>
</dbReference>
<dbReference type="PANTHER" id="PTHR44757:SF2">
    <property type="entry name" value="BIOFILM ARCHITECTURE MAINTENANCE PROTEIN MBAA"/>
    <property type="match status" value="1"/>
</dbReference>
<dbReference type="PROSITE" id="PS50110">
    <property type="entry name" value="RESPONSE_REGULATORY"/>
    <property type="match status" value="1"/>
</dbReference>
<dbReference type="GO" id="GO:0003824">
    <property type="term" value="F:catalytic activity"/>
    <property type="evidence" value="ECO:0007669"/>
    <property type="project" value="UniProtKB-ARBA"/>
</dbReference>
<evidence type="ECO:0000259" key="4">
    <source>
        <dbReference type="PROSITE" id="PS50883"/>
    </source>
</evidence>
<dbReference type="SMART" id="SM00052">
    <property type="entry name" value="EAL"/>
    <property type="match status" value="1"/>
</dbReference>
<dbReference type="GO" id="GO:0000160">
    <property type="term" value="P:phosphorelay signal transduction system"/>
    <property type="evidence" value="ECO:0007669"/>
    <property type="project" value="InterPro"/>
</dbReference>
<dbReference type="NCBIfam" id="TIGR00254">
    <property type="entry name" value="GGDEF"/>
    <property type="match status" value="1"/>
</dbReference>
<dbReference type="InterPro" id="IPR043128">
    <property type="entry name" value="Rev_trsase/Diguanyl_cyclase"/>
</dbReference>
<dbReference type="PROSITE" id="PS50887">
    <property type="entry name" value="GGDEF"/>
    <property type="match status" value="1"/>
</dbReference>
<dbReference type="SUPFAM" id="SSF55781">
    <property type="entry name" value="GAF domain-like"/>
    <property type="match status" value="1"/>
</dbReference>
<dbReference type="Gene3D" id="3.20.20.450">
    <property type="entry name" value="EAL domain"/>
    <property type="match status" value="1"/>
</dbReference>
<gene>
    <name evidence="6" type="ORF">ATSB10_08310</name>
</gene>
<dbReference type="AlphaFoldDB" id="A0A161J935"/>
<dbReference type="SMART" id="SM00267">
    <property type="entry name" value="GGDEF"/>
    <property type="match status" value="1"/>
</dbReference>
<reference evidence="6 7" key="1">
    <citation type="submission" date="2016-02" db="EMBL/GenBank/DDBJ databases">
        <title>Complete genome sequencing and analysis of ATSB10, Dyella thiooxydans isolated from rhizosphere soil of sunflower (Helianthus annuus L.).</title>
        <authorList>
            <person name="Lee Y."/>
            <person name="Hwangbo K."/>
            <person name="Chung H."/>
            <person name="Yoo J."/>
            <person name="Kim K.Y."/>
            <person name="Sa T.M."/>
            <person name="Um Y."/>
            <person name="Madhaiyan M."/>
        </authorList>
    </citation>
    <scope>NUCLEOTIDE SEQUENCE [LARGE SCALE GENOMIC DNA]</scope>
    <source>
        <strain evidence="6 7">ATSB10</strain>
    </source>
</reference>
<evidence type="ECO:0000259" key="3">
    <source>
        <dbReference type="PROSITE" id="PS50110"/>
    </source>
</evidence>
<dbReference type="InterPro" id="IPR001789">
    <property type="entry name" value="Sig_transdc_resp-reg_receiver"/>
</dbReference>
<comment type="cofactor">
    <cofactor evidence="1">
        <name>Mg(2+)</name>
        <dbReference type="ChEBI" id="CHEBI:18420"/>
    </cofactor>
</comment>
<dbReference type="Gene3D" id="3.30.70.270">
    <property type="match status" value="1"/>
</dbReference>
<dbReference type="FunFam" id="3.30.70.270:FF:000001">
    <property type="entry name" value="Diguanylate cyclase domain protein"/>
    <property type="match status" value="1"/>
</dbReference>
<feature type="domain" description="Response regulatory" evidence="3">
    <location>
        <begin position="6"/>
        <end position="123"/>
    </location>
</feature>
<feature type="domain" description="EAL" evidence="4">
    <location>
        <begin position="593"/>
        <end position="847"/>
    </location>
</feature>
<dbReference type="STRING" id="445710.ATSB10_08310"/>
<evidence type="ECO:0008006" key="8">
    <source>
        <dbReference type="Google" id="ProtNLM"/>
    </source>
</evidence>
<dbReference type="InterPro" id="IPR052155">
    <property type="entry name" value="Biofilm_reg_signaling"/>
</dbReference>
<organism evidence="6 7">
    <name type="scientific">Dyella thiooxydans</name>
    <dbReference type="NCBI Taxonomy" id="445710"/>
    <lineage>
        <taxon>Bacteria</taxon>
        <taxon>Pseudomonadati</taxon>
        <taxon>Pseudomonadota</taxon>
        <taxon>Gammaproteobacteria</taxon>
        <taxon>Lysobacterales</taxon>
        <taxon>Rhodanobacteraceae</taxon>
        <taxon>Dyella</taxon>
    </lineage>
</organism>
<protein>
    <recommendedName>
        <fullName evidence="8">Diguanylate cyclase</fullName>
    </recommendedName>
</protein>
<proteinExistence type="predicted"/>
<dbReference type="SUPFAM" id="SSF55073">
    <property type="entry name" value="Nucleotide cyclase"/>
    <property type="match status" value="1"/>
</dbReference>
<dbReference type="EMBL" id="CP014841">
    <property type="protein sequence ID" value="AND68285.1"/>
    <property type="molecule type" value="Genomic_DNA"/>
</dbReference>
<comment type="caution">
    <text evidence="2">Lacks conserved residue(s) required for the propagation of feature annotation.</text>
</comment>
<dbReference type="Pfam" id="PF00990">
    <property type="entry name" value="GGDEF"/>
    <property type="match status" value="1"/>
</dbReference>
<sequence length="858" mass="94809">MAAANDMLVVASHRELRRRLFDVLDREDHDRILSARDAAHAAILLAGRGPVSLVVLAFEGDGRASRACCEQLRAMESCRAAPMLVVFAPDCKIGPALLPESVADWLDSTNIERDLVARWQRVLMRQPAGGSSPVGPLRPAPEETLAYRFAFDDEDGDAEWVIVDPAGDRVLDLNAALLRHSQLAVTDLLGKPLAQLLGFEGVELEQVLGEADRHWYPCQRRTPHGTDTGQANARRVRHRGRDAVAIAFRSDRAETRGEAALALLSRIVQSGGGVDPHASTARLLVDELSLDYLALWSARPEDSATPIRLLQHWEGEDLPWPPPQEQVSLRRVLGGKSMFHVEDGRRLAEYDPLLQSLQLEGFAGLPLLDERRSVIGALLVGRRRGLGRAEIVEPVLHCAAARFAQSIELVRTREQGRAEGLLDALTGLPNRLLFNDRLETILREAHRTGECFAVLFLDLDNFKGINDTLGHAAGDQVLRVVTQRLCSSIRASDTVARYAGDEFTVVLRHIIKSDDVLRVAEKIVQVMEAPLHLDGGEELQVTASIGVSFFPDDASDADTLLRHADEAMYAAKHLGRNNFQIYEMSQDQAQQQDVALISRLRHAERNGELRVFYQPQVDAGTEDIVGMEALVRWEHPELGGISPGVFIPLAEESGLIVSIGEWVLRTACAQAHAWERAYGLRLRLGVNLSAVQLMERNLLEVVAGVLGETGLDPDLLELEVTESISIKEVPNLVENLEGLHELGCRIAIDDFGTGAASLDYLRRLPADRIKIDQSFVRNIGIDPDDEAIVRATIEMAHRLKRGVVAEGVEIEQHFEFLRANQCDELQGYLFCRPLPQSSFERLLAERQRLVESGGTVAA</sequence>
<dbReference type="KEGG" id="dtx:ATSB10_08310"/>
<dbReference type="PROSITE" id="PS50883">
    <property type="entry name" value="EAL"/>
    <property type="match status" value="1"/>
</dbReference>
<dbReference type="Proteomes" id="UP000077255">
    <property type="component" value="Chromosome"/>
</dbReference>
<dbReference type="SUPFAM" id="SSF141868">
    <property type="entry name" value="EAL domain-like"/>
    <property type="match status" value="1"/>
</dbReference>
<dbReference type="PANTHER" id="PTHR44757">
    <property type="entry name" value="DIGUANYLATE CYCLASE DGCP"/>
    <property type="match status" value="1"/>
</dbReference>
<dbReference type="CDD" id="cd01949">
    <property type="entry name" value="GGDEF"/>
    <property type="match status" value="1"/>
</dbReference>